<protein>
    <submittedName>
        <fullName evidence="1">Uncharacterized protein</fullName>
    </submittedName>
</protein>
<comment type="caution">
    <text evidence="1">The sequence shown here is derived from an EMBL/GenBank/DDBJ whole genome shotgun (WGS) entry which is preliminary data.</text>
</comment>
<dbReference type="OrthoDB" id="2079352at2"/>
<proteinExistence type="predicted"/>
<evidence type="ECO:0000313" key="1">
    <source>
        <dbReference type="EMBL" id="MUG45475.1"/>
    </source>
</evidence>
<name>A0A7X3CMR7_9BACL</name>
<reference evidence="1 2" key="1">
    <citation type="submission" date="2019-11" db="EMBL/GenBank/DDBJ databases">
        <title>Draft genome sequences of five Paenibacillus species of dairy origin.</title>
        <authorList>
            <person name="Olajide A.M."/>
            <person name="Chen S."/>
            <person name="Lapointe G."/>
        </authorList>
    </citation>
    <scope>NUCLEOTIDE SEQUENCE [LARGE SCALE GENOMIC DNA]</scope>
    <source>
        <strain evidence="1 2">12CR55</strain>
    </source>
</reference>
<evidence type="ECO:0000313" key="2">
    <source>
        <dbReference type="Proteomes" id="UP000447876"/>
    </source>
</evidence>
<gene>
    <name evidence="1" type="ORF">GNP95_10795</name>
</gene>
<dbReference type="RefSeq" id="WP_155610895.1">
    <property type="nucleotide sequence ID" value="NZ_WNZW01000003.1"/>
</dbReference>
<dbReference type="EMBL" id="WNZW01000003">
    <property type="protein sequence ID" value="MUG45475.1"/>
    <property type="molecule type" value="Genomic_DNA"/>
</dbReference>
<dbReference type="Proteomes" id="UP000447876">
    <property type="component" value="Unassembled WGS sequence"/>
</dbReference>
<dbReference type="AlphaFoldDB" id="A0A7X3CMR7"/>
<accession>A0A7X3CMR7</accession>
<organism evidence="1 2">
    <name type="scientific">Paenibacillus woosongensis</name>
    <dbReference type="NCBI Taxonomy" id="307580"/>
    <lineage>
        <taxon>Bacteria</taxon>
        <taxon>Bacillati</taxon>
        <taxon>Bacillota</taxon>
        <taxon>Bacilli</taxon>
        <taxon>Bacillales</taxon>
        <taxon>Paenibacillaceae</taxon>
        <taxon>Paenibacillus</taxon>
    </lineage>
</organism>
<sequence>MLKKISNTLWGKKDGSPILENDIPALIIKGLENAEISEKNSLNPKFHRTEREEDLAFNFSRKYQSEVSQFEDSIYESVSKIKSCQTVEDKIKQCELAISTFERARKFCYSKGKGGKLYFDDMWEHCHNSKNPCFSFIEETVALKAKLELQLYNQK</sequence>